<reference evidence="10" key="1">
    <citation type="submission" date="2022-11" db="UniProtKB">
        <authorList>
            <consortium name="EnsemblMetazoa"/>
        </authorList>
    </citation>
    <scope>IDENTIFICATION</scope>
</reference>
<feature type="transmembrane region" description="Helical" evidence="9">
    <location>
        <begin position="57"/>
        <end position="76"/>
    </location>
</feature>
<comment type="catalytic activity">
    <reaction evidence="7">
        <text>a 1-O-(1Z-alkenyl)-sn-glycero-3-phosphoethanolamine + H2O = a 2,3-saturated aldehyde + sn-glycero-3-phosphoethanolamine</text>
        <dbReference type="Rhea" id="RHEA:16905"/>
        <dbReference type="ChEBI" id="CHEBI:15377"/>
        <dbReference type="ChEBI" id="CHEBI:73359"/>
        <dbReference type="ChEBI" id="CHEBI:77288"/>
        <dbReference type="ChEBI" id="CHEBI:143890"/>
        <dbReference type="EC" id="3.3.2.2"/>
    </reaction>
</comment>
<feature type="transmembrane region" description="Helical" evidence="9">
    <location>
        <begin position="132"/>
        <end position="152"/>
    </location>
</feature>
<keyword evidence="4 9" id="KW-1133">Transmembrane helix</keyword>
<comment type="catalytic activity">
    <reaction evidence="8">
        <text>a 1-O-(1Z-alkenyl)-sn-glycero-3-phosphocholine + H2O = a 2,3-saturated aldehyde + sn-glycerol 3-phosphocholine</text>
        <dbReference type="Rhea" id="RHEA:22544"/>
        <dbReference type="ChEBI" id="CHEBI:15377"/>
        <dbReference type="ChEBI" id="CHEBI:16870"/>
        <dbReference type="ChEBI" id="CHEBI:73359"/>
        <dbReference type="ChEBI" id="CHEBI:77287"/>
        <dbReference type="EC" id="3.3.2.2"/>
    </reaction>
</comment>
<evidence type="ECO:0000256" key="3">
    <source>
        <dbReference type="ARBA" id="ARBA00022692"/>
    </source>
</evidence>
<dbReference type="GO" id="GO:0016020">
    <property type="term" value="C:membrane"/>
    <property type="evidence" value="ECO:0007669"/>
    <property type="project" value="UniProtKB-SubCell"/>
</dbReference>
<accession>A0A913ZLD8</accession>
<dbReference type="RefSeq" id="XP_038052597.1">
    <property type="nucleotide sequence ID" value="XM_038196669.1"/>
</dbReference>
<dbReference type="OrthoDB" id="2133758at2759"/>
<dbReference type="GeneID" id="119725291"/>
<sequence>MLSMLHCPSALNSRFIDEMSHFMTKSSVLLLFPCIVSSLFFLLYWVPHGEPPCPMGVLYKCLPIVFLCLYVGTHILQDGLTRYTACVLIGLLFSGTGDAYLVYQKDYFIQGMLAFAVAHLFYSIAFHERPMWWKFMAYYMPFYVSMFAILAPRVSFKVFWAGVVYGQLITVMLWRAAARLDFRNPSVSKLCAFWGAFLFLVSDTVLSLNKFAMPLPYAQYLIMPTYYASQILITLSIHKDVEKQDANSVCANGLKKEN</sequence>
<comment type="similarity">
    <text evidence="2">Belongs to the TMEM86 family.</text>
</comment>
<evidence type="ECO:0000256" key="8">
    <source>
        <dbReference type="ARBA" id="ARBA00049560"/>
    </source>
</evidence>
<dbReference type="InterPro" id="IPR012506">
    <property type="entry name" value="TMEM86B-like"/>
</dbReference>
<dbReference type="Pfam" id="PF07947">
    <property type="entry name" value="YhhN"/>
    <property type="match status" value="1"/>
</dbReference>
<feature type="transmembrane region" description="Helical" evidence="9">
    <location>
        <begin position="28"/>
        <end position="45"/>
    </location>
</feature>
<protein>
    <recommendedName>
        <fullName evidence="6">lysoplasmalogenase</fullName>
        <ecNumber evidence="6">3.3.2.2</ecNumber>
    </recommendedName>
</protein>
<dbReference type="EnsemblMetazoa" id="XM_038196669.1">
    <property type="protein sequence ID" value="XP_038052597.1"/>
    <property type="gene ID" value="LOC119725291"/>
</dbReference>
<evidence type="ECO:0000256" key="2">
    <source>
        <dbReference type="ARBA" id="ARBA00007375"/>
    </source>
</evidence>
<comment type="subcellular location">
    <subcellularLocation>
        <location evidence="1">Membrane</location>
        <topology evidence="1">Multi-pass membrane protein</topology>
    </subcellularLocation>
</comment>
<name>A0A913ZLD8_PATMI</name>
<keyword evidence="11" id="KW-1185">Reference proteome</keyword>
<dbReference type="AlphaFoldDB" id="A0A913ZLD8"/>
<evidence type="ECO:0000256" key="7">
    <source>
        <dbReference type="ARBA" id="ARBA00049458"/>
    </source>
</evidence>
<feature type="transmembrane region" description="Helical" evidence="9">
    <location>
        <begin position="217"/>
        <end position="237"/>
    </location>
</feature>
<dbReference type="Proteomes" id="UP000887568">
    <property type="component" value="Unplaced"/>
</dbReference>
<organism evidence="10 11">
    <name type="scientific">Patiria miniata</name>
    <name type="common">Bat star</name>
    <name type="synonym">Asterina miniata</name>
    <dbReference type="NCBI Taxonomy" id="46514"/>
    <lineage>
        <taxon>Eukaryota</taxon>
        <taxon>Metazoa</taxon>
        <taxon>Echinodermata</taxon>
        <taxon>Eleutherozoa</taxon>
        <taxon>Asterozoa</taxon>
        <taxon>Asteroidea</taxon>
        <taxon>Valvatacea</taxon>
        <taxon>Valvatida</taxon>
        <taxon>Asterinidae</taxon>
        <taxon>Patiria</taxon>
    </lineage>
</organism>
<evidence type="ECO:0000256" key="6">
    <source>
        <dbReference type="ARBA" id="ARBA00035673"/>
    </source>
</evidence>
<feature type="transmembrane region" description="Helical" evidence="9">
    <location>
        <begin position="158"/>
        <end position="178"/>
    </location>
</feature>
<dbReference type="GO" id="GO:0047408">
    <property type="term" value="F:alkenylglycerophosphocholine hydrolase activity"/>
    <property type="evidence" value="ECO:0007669"/>
    <property type="project" value="UniProtKB-EC"/>
</dbReference>
<keyword evidence="5 9" id="KW-0472">Membrane</keyword>
<evidence type="ECO:0000313" key="10">
    <source>
        <dbReference type="EnsemblMetazoa" id="XP_038052597.1"/>
    </source>
</evidence>
<proteinExistence type="inferred from homology"/>
<evidence type="ECO:0000256" key="1">
    <source>
        <dbReference type="ARBA" id="ARBA00004141"/>
    </source>
</evidence>
<evidence type="ECO:0000256" key="4">
    <source>
        <dbReference type="ARBA" id="ARBA00022989"/>
    </source>
</evidence>
<evidence type="ECO:0000313" key="11">
    <source>
        <dbReference type="Proteomes" id="UP000887568"/>
    </source>
</evidence>
<dbReference type="PANTHER" id="PTHR31885">
    <property type="entry name" value="GH04784P"/>
    <property type="match status" value="1"/>
</dbReference>
<feature type="transmembrane region" description="Helical" evidence="9">
    <location>
        <begin position="107"/>
        <end position="125"/>
    </location>
</feature>
<keyword evidence="3 9" id="KW-0812">Transmembrane</keyword>
<dbReference type="EC" id="3.3.2.2" evidence="6"/>
<dbReference type="PANTHER" id="PTHR31885:SF6">
    <property type="entry name" value="GH04784P"/>
    <property type="match status" value="1"/>
</dbReference>
<feature type="transmembrane region" description="Helical" evidence="9">
    <location>
        <begin position="190"/>
        <end position="211"/>
    </location>
</feature>
<feature type="transmembrane region" description="Helical" evidence="9">
    <location>
        <begin position="83"/>
        <end position="101"/>
    </location>
</feature>
<evidence type="ECO:0000256" key="9">
    <source>
        <dbReference type="SAM" id="Phobius"/>
    </source>
</evidence>
<evidence type="ECO:0000256" key="5">
    <source>
        <dbReference type="ARBA" id="ARBA00023136"/>
    </source>
</evidence>